<reference evidence="2 3" key="1">
    <citation type="journal article" date="2015" name="Genome Announc.">
        <title>Draft Genome Sequence of Cyanobacterium Hassallia byssoidea Strain VB512170, Isolated from Monuments in India.</title>
        <authorList>
            <person name="Singh D."/>
            <person name="Chandrababunaidu M.M."/>
            <person name="Panda A."/>
            <person name="Sen D."/>
            <person name="Bhattacharyya S."/>
            <person name="Adhikary S.P."/>
            <person name="Tripathy S."/>
        </authorList>
    </citation>
    <scope>NUCLEOTIDE SEQUENCE [LARGE SCALE GENOMIC DNA]</scope>
    <source>
        <strain evidence="2 3">VB512170</strain>
    </source>
</reference>
<organism evidence="2 3">
    <name type="scientific">Hassallia byssoidea VB512170</name>
    <dbReference type="NCBI Taxonomy" id="1304833"/>
    <lineage>
        <taxon>Bacteria</taxon>
        <taxon>Bacillati</taxon>
        <taxon>Cyanobacteriota</taxon>
        <taxon>Cyanophyceae</taxon>
        <taxon>Nostocales</taxon>
        <taxon>Tolypothrichaceae</taxon>
        <taxon>Hassallia</taxon>
    </lineage>
</organism>
<keyword evidence="2" id="KW-0808">Transferase</keyword>
<accession>A0A846H9L4</accession>
<name>A0A846H9L4_9CYAN</name>
<sequence length="250" mass="28920">MQINNSDKNDDYKYYSNTHLEYVNNNINTESNYFSCVWDEILKDINIHNLLDMGCGTGIFSCNLKSRISGKLIGVDGSNYGLEKAKEKGFDELYRVEDFCSQSLPLANESVDFVLCKDVFEHLLDPLHLLLEIQRLLTPGGYLLTHVPNHFPINGRLKFIFTNKIDTFNYFPGSNAWNFPHIRFYNYESLLDFLAQANFKLVENYSGFFPKLPILDKLLRYVIPKYLTRKLVNSNPSQFAEGLTVLVKKE</sequence>
<dbReference type="RefSeq" id="WP_039747894.1">
    <property type="nucleotide sequence ID" value="NZ_JTCM02000033.1"/>
</dbReference>
<feature type="domain" description="Methyltransferase type 11" evidence="1">
    <location>
        <begin position="51"/>
        <end position="144"/>
    </location>
</feature>
<comment type="caution">
    <text evidence="2">The sequence shown here is derived from an EMBL/GenBank/DDBJ whole genome shotgun (WGS) entry which is preliminary data.</text>
</comment>
<dbReference type="Gene3D" id="3.40.50.150">
    <property type="entry name" value="Vaccinia Virus protein VP39"/>
    <property type="match status" value="1"/>
</dbReference>
<dbReference type="InterPro" id="IPR013216">
    <property type="entry name" value="Methyltransf_11"/>
</dbReference>
<evidence type="ECO:0000313" key="3">
    <source>
        <dbReference type="Proteomes" id="UP000031549"/>
    </source>
</evidence>
<dbReference type="InterPro" id="IPR029063">
    <property type="entry name" value="SAM-dependent_MTases_sf"/>
</dbReference>
<keyword evidence="3" id="KW-1185">Reference proteome</keyword>
<dbReference type="AlphaFoldDB" id="A0A846H9L4"/>
<evidence type="ECO:0000313" key="2">
    <source>
        <dbReference type="EMBL" id="NEU74046.1"/>
    </source>
</evidence>
<dbReference type="SUPFAM" id="SSF53335">
    <property type="entry name" value="S-adenosyl-L-methionine-dependent methyltransferases"/>
    <property type="match status" value="1"/>
</dbReference>
<gene>
    <name evidence="2" type="ORF">PI95_016150</name>
</gene>
<dbReference type="Proteomes" id="UP000031549">
    <property type="component" value="Unassembled WGS sequence"/>
</dbReference>
<dbReference type="EMBL" id="JTCM02000033">
    <property type="protein sequence ID" value="NEU74046.1"/>
    <property type="molecule type" value="Genomic_DNA"/>
</dbReference>
<dbReference type="GO" id="GO:0008757">
    <property type="term" value="F:S-adenosylmethionine-dependent methyltransferase activity"/>
    <property type="evidence" value="ECO:0007669"/>
    <property type="project" value="InterPro"/>
</dbReference>
<proteinExistence type="predicted"/>
<dbReference type="CDD" id="cd02440">
    <property type="entry name" value="AdoMet_MTases"/>
    <property type="match status" value="1"/>
</dbReference>
<dbReference type="PANTHER" id="PTHR43861">
    <property type="entry name" value="TRANS-ACONITATE 2-METHYLTRANSFERASE-RELATED"/>
    <property type="match status" value="1"/>
</dbReference>
<dbReference type="Pfam" id="PF08241">
    <property type="entry name" value="Methyltransf_11"/>
    <property type="match status" value="1"/>
</dbReference>
<keyword evidence="2" id="KW-0489">Methyltransferase</keyword>
<dbReference type="GO" id="GO:0032259">
    <property type="term" value="P:methylation"/>
    <property type="evidence" value="ECO:0007669"/>
    <property type="project" value="UniProtKB-KW"/>
</dbReference>
<evidence type="ECO:0000259" key="1">
    <source>
        <dbReference type="Pfam" id="PF08241"/>
    </source>
</evidence>
<protein>
    <submittedName>
        <fullName evidence="2">Class I SAM-dependent methyltransferase</fullName>
    </submittedName>
</protein>